<evidence type="ECO:0000256" key="5">
    <source>
        <dbReference type="ARBA" id="ARBA00023274"/>
    </source>
</evidence>
<dbReference type="NCBIfam" id="TIGR03631">
    <property type="entry name" value="uS13_bact"/>
    <property type="match status" value="1"/>
</dbReference>
<dbReference type="GO" id="GO:0000049">
    <property type="term" value="F:tRNA binding"/>
    <property type="evidence" value="ECO:0007669"/>
    <property type="project" value="UniProtKB-UniRule"/>
</dbReference>
<dbReference type="HAMAP" id="MF_01315">
    <property type="entry name" value="Ribosomal_uS13"/>
    <property type="match status" value="1"/>
</dbReference>
<dbReference type="InterPro" id="IPR001892">
    <property type="entry name" value="Ribosomal_uS13"/>
</dbReference>
<keyword evidence="11" id="KW-1185">Reference proteome</keyword>
<reference evidence="10 11" key="1">
    <citation type="submission" date="2020-08" db="EMBL/GenBank/DDBJ databases">
        <title>Sequencing the genomes of 1000 actinobacteria strains.</title>
        <authorList>
            <person name="Klenk H.-P."/>
        </authorList>
    </citation>
    <scope>NUCLEOTIDE SEQUENCE [LARGE SCALE GENOMIC DNA]</scope>
    <source>
        <strain evidence="10 11">DSM 19600</strain>
    </source>
</reference>
<dbReference type="InterPro" id="IPR027437">
    <property type="entry name" value="Rbsml_uS13_C"/>
</dbReference>
<dbReference type="Gene3D" id="1.10.8.50">
    <property type="match status" value="1"/>
</dbReference>
<evidence type="ECO:0000256" key="8">
    <source>
        <dbReference type="RuleBase" id="RU003830"/>
    </source>
</evidence>
<organism evidence="10 11">
    <name type="scientific">Microbacterium invictum</name>
    <dbReference type="NCBI Taxonomy" id="515415"/>
    <lineage>
        <taxon>Bacteria</taxon>
        <taxon>Bacillati</taxon>
        <taxon>Actinomycetota</taxon>
        <taxon>Actinomycetes</taxon>
        <taxon>Micrococcales</taxon>
        <taxon>Microbacteriaceae</taxon>
        <taxon>Microbacterium</taxon>
    </lineage>
</organism>
<dbReference type="PANTHER" id="PTHR10871">
    <property type="entry name" value="30S RIBOSOMAL PROTEIN S13/40S RIBOSOMAL PROTEIN S18"/>
    <property type="match status" value="1"/>
</dbReference>
<name>A0AA40VMV1_9MICO</name>
<dbReference type="PIRSF" id="PIRSF002134">
    <property type="entry name" value="Ribosomal_S13"/>
    <property type="match status" value="1"/>
</dbReference>
<evidence type="ECO:0000256" key="6">
    <source>
        <dbReference type="ARBA" id="ARBA00035166"/>
    </source>
</evidence>
<dbReference type="Gene3D" id="4.10.910.10">
    <property type="entry name" value="30s ribosomal protein s13, domain 2"/>
    <property type="match status" value="1"/>
</dbReference>
<evidence type="ECO:0000256" key="3">
    <source>
        <dbReference type="ARBA" id="ARBA00022884"/>
    </source>
</evidence>
<dbReference type="InterPro" id="IPR010979">
    <property type="entry name" value="Ribosomal_uS13-like_H2TH"/>
</dbReference>
<dbReference type="RefSeq" id="WP_183499671.1">
    <property type="nucleotide sequence ID" value="NZ_BAABCO010000002.1"/>
</dbReference>
<dbReference type="GO" id="GO:0019843">
    <property type="term" value="F:rRNA binding"/>
    <property type="evidence" value="ECO:0007669"/>
    <property type="project" value="UniProtKB-UniRule"/>
</dbReference>
<evidence type="ECO:0000256" key="7">
    <source>
        <dbReference type="HAMAP-Rule" id="MF_01315"/>
    </source>
</evidence>
<evidence type="ECO:0000256" key="1">
    <source>
        <dbReference type="ARBA" id="ARBA00008080"/>
    </source>
</evidence>
<evidence type="ECO:0000256" key="9">
    <source>
        <dbReference type="SAM" id="MobiDB-lite"/>
    </source>
</evidence>
<dbReference type="GO" id="GO:0006412">
    <property type="term" value="P:translation"/>
    <property type="evidence" value="ECO:0007669"/>
    <property type="project" value="UniProtKB-UniRule"/>
</dbReference>
<evidence type="ECO:0000256" key="2">
    <source>
        <dbReference type="ARBA" id="ARBA00022730"/>
    </source>
</evidence>
<dbReference type="InterPro" id="IPR018269">
    <property type="entry name" value="Ribosomal_uS13_CS"/>
</dbReference>
<dbReference type="FunFam" id="1.10.8.50:FF:000001">
    <property type="entry name" value="30S ribosomal protein S13"/>
    <property type="match status" value="1"/>
</dbReference>
<proteinExistence type="inferred from homology"/>
<dbReference type="GO" id="GO:0003735">
    <property type="term" value="F:structural constituent of ribosome"/>
    <property type="evidence" value="ECO:0007669"/>
    <property type="project" value="InterPro"/>
</dbReference>
<dbReference type="Proteomes" id="UP000549113">
    <property type="component" value="Unassembled WGS sequence"/>
</dbReference>
<dbReference type="SUPFAM" id="SSF46946">
    <property type="entry name" value="S13-like H2TH domain"/>
    <property type="match status" value="1"/>
</dbReference>
<comment type="similarity">
    <text evidence="1 7 8">Belongs to the universal ribosomal protein uS13 family.</text>
</comment>
<dbReference type="EMBL" id="JACIFH010000001">
    <property type="protein sequence ID" value="MBB4140089.1"/>
    <property type="molecule type" value="Genomic_DNA"/>
</dbReference>
<dbReference type="GO" id="GO:0015935">
    <property type="term" value="C:small ribosomal subunit"/>
    <property type="evidence" value="ECO:0007669"/>
    <property type="project" value="TreeGrafter"/>
</dbReference>
<keyword evidence="7" id="KW-0820">tRNA-binding</keyword>
<sequence length="124" mass="14118">MARLAGVDIPRDKRVVIALTYIYGIGRTRSVEILRATEIDESIRVKDLSDDQLIALRDHIEGTYKVEGDLRREVAADIRRKVEIGSYEGIRHRRGLPVRGQRTKTNARTRKGPKRTVAGKKKAR</sequence>
<evidence type="ECO:0000313" key="10">
    <source>
        <dbReference type="EMBL" id="MBB4140089.1"/>
    </source>
</evidence>
<dbReference type="PROSITE" id="PS50159">
    <property type="entry name" value="RIBOSOMAL_S13_2"/>
    <property type="match status" value="1"/>
</dbReference>
<gene>
    <name evidence="7" type="primary">rpsM</name>
    <name evidence="10" type="ORF">BKA10_001883</name>
</gene>
<evidence type="ECO:0000313" key="11">
    <source>
        <dbReference type="Proteomes" id="UP000549113"/>
    </source>
</evidence>
<dbReference type="PANTHER" id="PTHR10871:SF1">
    <property type="entry name" value="SMALL RIBOSOMAL SUBUNIT PROTEIN US13M"/>
    <property type="match status" value="1"/>
</dbReference>
<accession>A0AA40VMV1</accession>
<keyword evidence="3 7" id="KW-0694">RNA-binding</keyword>
<evidence type="ECO:0000256" key="4">
    <source>
        <dbReference type="ARBA" id="ARBA00022980"/>
    </source>
</evidence>
<dbReference type="InterPro" id="IPR019980">
    <property type="entry name" value="Ribosomal_uS13_bac-type"/>
</dbReference>
<keyword evidence="4 7" id="KW-0689">Ribosomal protein</keyword>
<dbReference type="Pfam" id="PF00416">
    <property type="entry name" value="Ribosomal_S13"/>
    <property type="match status" value="1"/>
</dbReference>
<dbReference type="PROSITE" id="PS00646">
    <property type="entry name" value="RIBOSOMAL_S13_1"/>
    <property type="match status" value="1"/>
</dbReference>
<comment type="subunit">
    <text evidence="7">Part of the 30S ribosomal subunit. Forms a loose heterodimer with protein S19. Forms two bridges to the 50S subunit in the 70S ribosome.</text>
</comment>
<keyword evidence="2 7" id="KW-0699">rRNA-binding</keyword>
<keyword evidence="5 7" id="KW-0687">Ribonucleoprotein</keyword>
<dbReference type="GO" id="GO:0005829">
    <property type="term" value="C:cytosol"/>
    <property type="evidence" value="ECO:0007669"/>
    <property type="project" value="TreeGrafter"/>
</dbReference>
<feature type="region of interest" description="Disordered" evidence="9">
    <location>
        <begin position="94"/>
        <end position="124"/>
    </location>
</feature>
<protein>
    <recommendedName>
        <fullName evidence="6 7">Small ribosomal subunit protein uS13</fullName>
    </recommendedName>
</protein>
<dbReference type="AlphaFoldDB" id="A0AA40VMV1"/>
<dbReference type="FunFam" id="4.10.910.10:FF:000001">
    <property type="entry name" value="30S ribosomal protein S13"/>
    <property type="match status" value="1"/>
</dbReference>
<comment type="function">
    <text evidence="7">Located at the top of the head of the 30S subunit, it contacts several helices of the 16S rRNA. In the 70S ribosome it contacts the 23S rRNA (bridge B1a) and protein L5 of the 50S subunit (bridge B1b), connecting the 2 subunits; these bridges are implicated in subunit movement. Contacts the tRNAs in the A and P-sites.</text>
</comment>
<comment type="caution">
    <text evidence="10">The sequence shown here is derived from an EMBL/GenBank/DDBJ whole genome shotgun (WGS) entry which is preliminary data.</text>
</comment>